<dbReference type="Gene3D" id="3.10.110.10">
    <property type="entry name" value="Ubiquitin Conjugating Enzyme"/>
    <property type="match status" value="1"/>
</dbReference>
<dbReference type="Pfam" id="PF05773">
    <property type="entry name" value="RWD"/>
    <property type="match status" value="1"/>
</dbReference>
<dbReference type="SUPFAM" id="SSF54495">
    <property type="entry name" value="UBC-like"/>
    <property type="match status" value="1"/>
</dbReference>
<reference evidence="2" key="1">
    <citation type="journal article" date="2013" name="Nature">
        <title>Draft genome of the wheat A-genome progenitor Triticum urartu.</title>
        <authorList>
            <person name="Ling H.Q."/>
            <person name="Zhao S."/>
            <person name="Liu D."/>
            <person name="Wang J."/>
            <person name="Sun H."/>
            <person name="Zhang C."/>
            <person name="Fan H."/>
            <person name="Li D."/>
            <person name="Dong L."/>
            <person name="Tao Y."/>
            <person name="Gao C."/>
            <person name="Wu H."/>
            <person name="Li Y."/>
            <person name="Cui Y."/>
            <person name="Guo X."/>
            <person name="Zheng S."/>
            <person name="Wang B."/>
            <person name="Yu K."/>
            <person name="Liang Q."/>
            <person name="Yang W."/>
            <person name="Lou X."/>
            <person name="Chen J."/>
            <person name="Feng M."/>
            <person name="Jian J."/>
            <person name="Zhang X."/>
            <person name="Luo G."/>
            <person name="Jiang Y."/>
            <person name="Liu J."/>
            <person name="Wang Z."/>
            <person name="Sha Y."/>
            <person name="Zhang B."/>
            <person name="Wu H."/>
            <person name="Tang D."/>
            <person name="Shen Q."/>
            <person name="Xue P."/>
            <person name="Zou S."/>
            <person name="Wang X."/>
            <person name="Liu X."/>
            <person name="Wang F."/>
            <person name="Yang Y."/>
            <person name="An X."/>
            <person name="Dong Z."/>
            <person name="Zhang K."/>
            <person name="Zhang X."/>
            <person name="Luo M.C."/>
            <person name="Dvorak J."/>
            <person name="Tong Y."/>
            <person name="Wang J."/>
            <person name="Yang H."/>
            <person name="Li Z."/>
            <person name="Wang D."/>
            <person name="Zhang A."/>
            <person name="Wang J."/>
        </authorList>
    </citation>
    <scope>NUCLEOTIDE SEQUENCE</scope>
</reference>
<organism evidence="2">
    <name type="scientific">Triticum urartu</name>
    <name type="common">Red wild einkorn</name>
    <name type="synonym">Crithodium urartu</name>
    <dbReference type="NCBI Taxonomy" id="4572"/>
    <lineage>
        <taxon>Eukaryota</taxon>
        <taxon>Viridiplantae</taxon>
        <taxon>Streptophyta</taxon>
        <taxon>Embryophyta</taxon>
        <taxon>Tracheophyta</taxon>
        <taxon>Spermatophyta</taxon>
        <taxon>Magnoliopsida</taxon>
        <taxon>Liliopsida</taxon>
        <taxon>Poales</taxon>
        <taxon>Poaceae</taxon>
        <taxon>BOP clade</taxon>
        <taxon>Pooideae</taxon>
        <taxon>Triticodae</taxon>
        <taxon>Triticeae</taxon>
        <taxon>Triticinae</taxon>
        <taxon>Triticum</taxon>
    </lineage>
</organism>
<dbReference type="AlphaFoldDB" id="M7ZLR9"/>
<dbReference type="eggNOG" id="KOG1814">
    <property type="taxonomic scope" value="Eukaryota"/>
</dbReference>
<dbReference type="InterPro" id="IPR006575">
    <property type="entry name" value="RWD_dom"/>
</dbReference>
<accession>M7ZLR9</accession>
<evidence type="ECO:0000313" key="2">
    <source>
        <dbReference type="EMBL" id="EMS61037.1"/>
    </source>
</evidence>
<proteinExistence type="predicted"/>
<sequence length="348" mass="38764">MHRRPGQKVIRFLGSACATTDQFITNAPDTYDHFPNDDFFLNVDNLFDDLAGKNVDPKSSAAAAVPGLGCRRARCNPSVVKDEWPRQKFPCPAEGIRGPRVALSGSQLGEPLLLAPDALEMVGVVAPPIPAPSPPLQMVYVLTVYNKRDKQHCIRIHVHCEIPDGISVPTELQSVDDYPDNQFTFSVKHLAPISLTCLMPPSYLSHHPPYFFLGVQWLDTVKVSTLCHMLESIWAHQSAQEVVFEWVQGFTLSHFGFDSGIIIRMSDSTTAPVDARVVGEILSVEDVVQRLINYDEEQCLETLIRGLHVCAICFSEHPDNSDAPFDSWILSLLLISQLHLHCNLNLLF</sequence>
<feature type="domain" description="RWD" evidence="1">
    <location>
        <begin position="166"/>
        <end position="248"/>
    </location>
</feature>
<evidence type="ECO:0000259" key="1">
    <source>
        <dbReference type="Pfam" id="PF05773"/>
    </source>
</evidence>
<gene>
    <name evidence="2" type="ORF">TRIUR3_25050</name>
</gene>
<protein>
    <submittedName>
        <fullName evidence="2">E3 ubiquitin-protein ligase RNF14</fullName>
    </submittedName>
</protein>
<dbReference type="InterPro" id="IPR016135">
    <property type="entry name" value="UBQ-conjugating_enzyme/RWD"/>
</dbReference>
<dbReference type="STRING" id="4572.M7ZLR9"/>
<name>M7ZLR9_TRIUA</name>
<dbReference type="CDD" id="cd23821">
    <property type="entry name" value="RWD_IMPACT"/>
    <property type="match status" value="1"/>
</dbReference>
<dbReference type="EMBL" id="KD102174">
    <property type="protein sequence ID" value="EMS61037.1"/>
    <property type="molecule type" value="Genomic_DNA"/>
</dbReference>